<keyword evidence="1" id="KW-0175">Coiled coil</keyword>
<feature type="compositionally biased region" description="Low complexity" evidence="2">
    <location>
        <begin position="551"/>
        <end position="571"/>
    </location>
</feature>
<accession>A0ABP0J0T0</accession>
<feature type="compositionally biased region" description="Basic residues" evidence="2">
    <location>
        <begin position="920"/>
        <end position="936"/>
    </location>
</feature>
<dbReference type="InterPro" id="IPR002885">
    <property type="entry name" value="PPR_rpt"/>
</dbReference>
<feature type="region of interest" description="Disordered" evidence="2">
    <location>
        <begin position="909"/>
        <end position="959"/>
    </location>
</feature>
<dbReference type="Proteomes" id="UP001642484">
    <property type="component" value="Unassembled WGS sequence"/>
</dbReference>
<dbReference type="InterPro" id="IPR011990">
    <property type="entry name" value="TPR-like_helical_dom_sf"/>
</dbReference>
<evidence type="ECO:0000256" key="1">
    <source>
        <dbReference type="SAM" id="Coils"/>
    </source>
</evidence>
<gene>
    <name evidence="3" type="ORF">CCMP2556_LOCUS9058</name>
</gene>
<keyword evidence="4" id="KW-1185">Reference proteome</keyword>
<feature type="compositionally biased region" description="Low complexity" evidence="2">
    <location>
        <begin position="941"/>
        <end position="958"/>
    </location>
</feature>
<dbReference type="Gene3D" id="1.25.40.10">
    <property type="entry name" value="Tetratricopeptide repeat domain"/>
    <property type="match status" value="2"/>
</dbReference>
<feature type="region of interest" description="Disordered" evidence="2">
    <location>
        <begin position="852"/>
        <end position="897"/>
    </location>
</feature>
<feature type="region of interest" description="Disordered" evidence="2">
    <location>
        <begin position="539"/>
        <end position="711"/>
    </location>
</feature>
<dbReference type="Gene3D" id="2.60.120.620">
    <property type="entry name" value="q2cbj1_9rhob like domain"/>
    <property type="match status" value="1"/>
</dbReference>
<evidence type="ECO:0000313" key="3">
    <source>
        <dbReference type="EMBL" id="CAK9007960.1"/>
    </source>
</evidence>
<dbReference type="Pfam" id="PF13759">
    <property type="entry name" value="2OG-FeII_Oxy_5"/>
    <property type="match status" value="1"/>
</dbReference>
<organism evidence="3 4">
    <name type="scientific">Durusdinium trenchii</name>
    <dbReference type="NCBI Taxonomy" id="1381693"/>
    <lineage>
        <taxon>Eukaryota</taxon>
        <taxon>Sar</taxon>
        <taxon>Alveolata</taxon>
        <taxon>Dinophyceae</taxon>
        <taxon>Suessiales</taxon>
        <taxon>Symbiodiniaceae</taxon>
        <taxon>Durusdinium</taxon>
    </lineage>
</organism>
<proteinExistence type="predicted"/>
<feature type="compositionally biased region" description="Basic residues" evidence="2">
    <location>
        <begin position="885"/>
        <end position="896"/>
    </location>
</feature>
<name>A0ABP0J0T0_9DINO</name>
<protein>
    <recommendedName>
        <fullName evidence="5">Pentatricopeptide repeat-containing protein, chloroplastic</fullName>
    </recommendedName>
</protein>
<feature type="compositionally biased region" description="Basic and acidic residues" evidence="2">
    <location>
        <begin position="612"/>
        <end position="690"/>
    </location>
</feature>
<evidence type="ECO:0000256" key="2">
    <source>
        <dbReference type="SAM" id="MobiDB-lite"/>
    </source>
</evidence>
<dbReference type="PANTHER" id="PTHR47938">
    <property type="entry name" value="RESPIRATORY COMPLEX I CHAPERONE (CIA84), PUTATIVE (AFU_ORTHOLOGUE AFUA_2G06020)-RELATED"/>
    <property type="match status" value="1"/>
</dbReference>
<reference evidence="3 4" key="1">
    <citation type="submission" date="2024-02" db="EMBL/GenBank/DDBJ databases">
        <authorList>
            <person name="Chen Y."/>
            <person name="Shah S."/>
            <person name="Dougan E. K."/>
            <person name="Thang M."/>
            <person name="Chan C."/>
        </authorList>
    </citation>
    <scope>NUCLEOTIDE SEQUENCE [LARGE SCALE GENOMIC DNA]</scope>
</reference>
<dbReference type="NCBIfam" id="TIGR02466">
    <property type="entry name" value="TIGR02466 family protein"/>
    <property type="match status" value="1"/>
</dbReference>
<dbReference type="EMBL" id="CAXAMN010004136">
    <property type="protein sequence ID" value="CAK9007960.1"/>
    <property type="molecule type" value="Genomic_DNA"/>
</dbReference>
<dbReference type="InterPro" id="IPR012668">
    <property type="entry name" value="CHP02466"/>
</dbReference>
<comment type="caution">
    <text evidence="3">The sequence shown here is derived from an EMBL/GenBank/DDBJ whole genome shotgun (WGS) entry which is preliminary data.</text>
</comment>
<evidence type="ECO:0000313" key="4">
    <source>
        <dbReference type="Proteomes" id="UP001642484"/>
    </source>
</evidence>
<feature type="coiled-coil region" evidence="1">
    <location>
        <begin position="1289"/>
        <end position="1316"/>
    </location>
</feature>
<dbReference type="PANTHER" id="PTHR47938:SF35">
    <property type="entry name" value="PENTATRICOPEPTIDE REPEAT-CONTAINING PROTEIN 4, MITOCHONDRIAL-RELATED"/>
    <property type="match status" value="1"/>
</dbReference>
<evidence type="ECO:0008006" key="5">
    <source>
        <dbReference type="Google" id="ProtNLM"/>
    </source>
</evidence>
<sequence length="1447" mass="158569">MEQALLQGTAAVAEAAKQGRLEEALRRLALLRDRGLRLDAAVHHAALGGAKRRWREALQMAIQMQQDGISFTSVTFTLLLTACRPHRWRRAALLLAAAGGRASRATWNVALGLSASPDGALELLHQMRGALLRPDDVSYGAMVSSCSQSFHWMEAFQMLVMAQTNGCRLSESAFCAALACCSRSNRWVEALETLGKSTSEAGLNAAASACGKRWEMALTLLPETRGRQRRVGRNAVAAGCAQLNLWQEAFWLGMHNILPDAIGLSACFSGLEREVWPRSWNLLDDAWNKGIEVDTICGNAALSPQRTWPKAAQVLRQLQVQGLRPNSSTTATFLSQLGEHSLWEKAMSWLRDKDGESAVNAGMAACDRGGAWQRAHLLLHWPGLKVDVVGWSSCQSAQGKSGNWPGALFLLAAGSGMMLSANAVGLAAALGSCQNQWRQTLTLKRWARWASAESAERGLEVGFLARLALLSAMESASRWARSLQLKLAHDYASCGCRCCGILGKLSGFLLRATTREEVRVFAAPVLEAAYTQLLEKAVSLGPPPGGEREPAASGSGATAPGASGDPSPGKSEAAASETKGAVTSPPPGREEGGTGSKGRGLPPLARLRRRERRDEGDQLVETEIKEEQVTDTKEPVADVEEKGAERQTEKERSRRPRSSKEGREEDRKRKRQEARLPESRLLEEEKRAAEGCEAMAPKRRPAAEAGRPRGVRRRPAALVVESEEVWVAAEEVTLAQMEAWPLIRVQGEYWEEAVDCIVEMIELKASRGDRELLGKAMGTSSEGLLRYISGVPAKKVRLHLCGVRCDKKTWEDGLIHVTRVKRHRDGEVAWEKNLETSRGEAERDELERVRLEAASRGKGRGHPAVPRPEAEVTKAPGTSGDSQEHKKKKKKKKKAKLKIEGVKDYSTLFKNTGMDEDPIKRKRFRHRARKLSKKGRNKDTSTSGSSESSDSSSQMSASEGHFGELFTPQTSAQKMWERLPGVLTAQLLQDAHRSMLLQMGSMSSTTGQLQPLTSQYVRQQMGSAMSPVIYREAIHWAAALDLMVQGKVAAACDVMSQRLKSLEALAKGMKVDLIKQLELIQVDHHGLASSSELHQAGRTAHEENKIYGKAPGTEQSLPSGKEVEAEEFNGFGSGAQEREAMAPGLSMLDIIQQSASVLRQDSTITMRSNMEALPDRQNPLFPLRQVRMEELEEEGTPRRLTEEAAKGAFQALNHLAGFGASKALVDVQWHWGTQVLARQIPQALDLNRGLGVYLRNLSLQEEPEIRSNRNGAWQSRNKQFLDFKAHPKSSGIRKQVRRLRQAVEEALKEYLGEESEHVEIAIEASWANVNPACGLNGPHVHPFAALSGAYYVDCGSNATSPTPCSINLMDPRPSAPMAALPAEVRDALDFGIDWTLSLWPGTVLIFPSWLGHWVPPNAAPLQRITISFNAGLKEKMARSGVDVFGHR</sequence>
<dbReference type="Pfam" id="PF01535">
    <property type="entry name" value="PPR"/>
    <property type="match status" value="1"/>
</dbReference>